<evidence type="ECO:0000313" key="2">
    <source>
        <dbReference type="Proteomes" id="UP001595961"/>
    </source>
</evidence>
<gene>
    <name evidence="1" type="ORF">ACFO5W_13025</name>
</gene>
<keyword evidence="2" id="KW-1185">Reference proteome</keyword>
<sequence length="149" mass="15669">MSSTGMRKAAAYLATLHPTDRLWLLAQLPMSSARELGPLIREVEPLVKVAPGAVADLLADQASATSNEVPAPDLFISTLNTLDESWAARIIAGTAPDHAEIYLAACVRQRAMGIRSELNALPPSFPPALAQCLANELAVMAHGAEATTA</sequence>
<proteinExistence type="predicted"/>
<name>A0ABV9C3W4_9GAMM</name>
<evidence type="ECO:0000313" key="1">
    <source>
        <dbReference type="EMBL" id="MFC4527560.1"/>
    </source>
</evidence>
<dbReference type="Proteomes" id="UP001595961">
    <property type="component" value="Unassembled WGS sequence"/>
</dbReference>
<organism evidence="1 2">
    <name type="scientific">Dyella halodurans</name>
    <dbReference type="NCBI Taxonomy" id="1920171"/>
    <lineage>
        <taxon>Bacteria</taxon>
        <taxon>Pseudomonadati</taxon>
        <taxon>Pseudomonadota</taxon>
        <taxon>Gammaproteobacteria</taxon>
        <taxon>Lysobacterales</taxon>
        <taxon>Rhodanobacteraceae</taxon>
        <taxon>Dyella</taxon>
    </lineage>
</organism>
<dbReference type="EMBL" id="JBHSGA010000017">
    <property type="protein sequence ID" value="MFC4527560.1"/>
    <property type="molecule type" value="Genomic_DNA"/>
</dbReference>
<evidence type="ECO:0008006" key="3">
    <source>
        <dbReference type="Google" id="ProtNLM"/>
    </source>
</evidence>
<dbReference type="RefSeq" id="WP_266150239.1">
    <property type="nucleotide sequence ID" value="NZ_CP064028.1"/>
</dbReference>
<accession>A0ABV9C3W4</accession>
<comment type="caution">
    <text evidence="1">The sequence shown here is derived from an EMBL/GenBank/DDBJ whole genome shotgun (WGS) entry which is preliminary data.</text>
</comment>
<protein>
    <recommendedName>
        <fullName evidence="3">DUF2336 domain-containing protein</fullName>
    </recommendedName>
</protein>
<reference evidence="2" key="1">
    <citation type="journal article" date="2019" name="Int. J. Syst. Evol. Microbiol.">
        <title>The Global Catalogue of Microorganisms (GCM) 10K type strain sequencing project: providing services to taxonomists for standard genome sequencing and annotation.</title>
        <authorList>
            <consortium name="The Broad Institute Genomics Platform"/>
            <consortium name="The Broad Institute Genome Sequencing Center for Infectious Disease"/>
            <person name="Wu L."/>
            <person name="Ma J."/>
        </authorList>
    </citation>
    <scope>NUCLEOTIDE SEQUENCE [LARGE SCALE GENOMIC DNA]</scope>
    <source>
        <strain evidence="2">CCM 4481</strain>
    </source>
</reference>